<keyword evidence="4" id="KW-0472">Membrane</keyword>
<keyword evidence="4" id="KW-0812">Transmembrane</keyword>
<dbReference type="InterPro" id="IPR011990">
    <property type="entry name" value="TPR-like_helical_dom_sf"/>
</dbReference>
<dbReference type="Gene3D" id="1.25.40.10">
    <property type="entry name" value="Tetratricopeptide repeat domain"/>
    <property type="match status" value="4"/>
</dbReference>
<feature type="transmembrane region" description="Helical" evidence="4">
    <location>
        <begin position="605"/>
        <end position="626"/>
    </location>
</feature>
<reference evidence="6 7" key="1">
    <citation type="submission" date="2024-02" db="EMBL/GenBank/DDBJ databases">
        <authorList>
            <person name="Chen Y."/>
            <person name="Shah S."/>
            <person name="Dougan E. K."/>
            <person name="Thang M."/>
            <person name="Chan C."/>
        </authorList>
    </citation>
    <scope>NUCLEOTIDE SEQUENCE [LARGE SCALE GENOMIC DNA]</scope>
</reference>
<feature type="domain" description="Acyltransferase 3" evidence="5">
    <location>
        <begin position="1023"/>
        <end position="1400"/>
    </location>
</feature>
<dbReference type="InterPro" id="IPR027417">
    <property type="entry name" value="P-loop_NTPase"/>
</dbReference>
<evidence type="ECO:0000256" key="2">
    <source>
        <dbReference type="PROSITE-ProRule" id="PRU00708"/>
    </source>
</evidence>
<feature type="repeat" description="PPR" evidence="2">
    <location>
        <begin position="318"/>
        <end position="352"/>
    </location>
</feature>
<dbReference type="InterPro" id="IPR002885">
    <property type="entry name" value="PPR_rpt"/>
</dbReference>
<feature type="transmembrane region" description="Helical" evidence="4">
    <location>
        <begin position="1204"/>
        <end position="1224"/>
    </location>
</feature>
<keyword evidence="4" id="KW-1133">Transmembrane helix</keyword>
<evidence type="ECO:0000313" key="7">
    <source>
        <dbReference type="Proteomes" id="UP001642484"/>
    </source>
</evidence>
<feature type="compositionally biased region" description="Basic residues" evidence="3">
    <location>
        <begin position="45"/>
        <end position="56"/>
    </location>
</feature>
<feature type="transmembrane region" description="Helical" evidence="4">
    <location>
        <begin position="1360"/>
        <end position="1379"/>
    </location>
</feature>
<feature type="transmembrane region" description="Helical" evidence="4">
    <location>
        <begin position="1098"/>
        <end position="1120"/>
    </location>
</feature>
<dbReference type="EMBL" id="CAXAMN010006136">
    <property type="protein sequence ID" value="CAK9016649.1"/>
    <property type="molecule type" value="Genomic_DNA"/>
</dbReference>
<dbReference type="PROSITE" id="PS51375">
    <property type="entry name" value="PPR"/>
    <property type="match status" value="7"/>
</dbReference>
<feature type="repeat" description="PPR" evidence="2">
    <location>
        <begin position="389"/>
        <end position="423"/>
    </location>
</feature>
<dbReference type="Pfam" id="PF01757">
    <property type="entry name" value="Acyl_transf_3"/>
    <property type="match status" value="1"/>
</dbReference>
<feature type="transmembrane region" description="Helical" evidence="4">
    <location>
        <begin position="1278"/>
        <end position="1299"/>
    </location>
</feature>
<feature type="transmembrane region" description="Helical" evidence="4">
    <location>
        <begin position="12"/>
        <end position="32"/>
    </location>
</feature>
<feature type="transmembrane region" description="Helical" evidence="4">
    <location>
        <begin position="1173"/>
        <end position="1192"/>
    </location>
</feature>
<comment type="caution">
    <text evidence="6">The sequence shown here is derived from an EMBL/GenBank/DDBJ whole genome shotgun (WGS) entry which is preliminary data.</text>
</comment>
<keyword evidence="1" id="KW-0677">Repeat</keyword>
<feature type="transmembrane region" description="Helical" evidence="4">
    <location>
        <begin position="970"/>
        <end position="989"/>
    </location>
</feature>
<feature type="region of interest" description="Disordered" evidence="3">
    <location>
        <begin position="654"/>
        <end position="676"/>
    </location>
</feature>
<proteinExistence type="predicted"/>
<gene>
    <name evidence="6" type="ORF">CCMP2556_LOCUS12590</name>
</gene>
<feature type="repeat" description="PPR" evidence="2">
    <location>
        <begin position="248"/>
        <end position="282"/>
    </location>
</feature>
<dbReference type="SUPFAM" id="SSF52540">
    <property type="entry name" value="P-loop containing nucleoside triphosphate hydrolases"/>
    <property type="match status" value="1"/>
</dbReference>
<feature type="repeat" description="PPR" evidence="2">
    <location>
        <begin position="353"/>
        <end position="383"/>
    </location>
</feature>
<evidence type="ECO:0000256" key="1">
    <source>
        <dbReference type="ARBA" id="ARBA00022737"/>
    </source>
</evidence>
<feature type="transmembrane region" description="Helical" evidence="4">
    <location>
        <begin position="1059"/>
        <end position="1077"/>
    </location>
</feature>
<accession>A0ABP0JQA0</accession>
<keyword evidence="7" id="KW-1185">Reference proteome</keyword>
<dbReference type="InterPro" id="IPR002656">
    <property type="entry name" value="Acyl_transf_3_dom"/>
</dbReference>
<feature type="transmembrane region" description="Helical" evidence="4">
    <location>
        <begin position="1319"/>
        <end position="1339"/>
    </location>
</feature>
<feature type="repeat" description="PPR" evidence="2">
    <location>
        <begin position="424"/>
        <end position="458"/>
    </location>
</feature>
<evidence type="ECO:0000259" key="5">
    <source>
        <dbReference type="Pfam" id="PF01757"/>
    </source>
</evidence>
<feature type="non-terminal residue" evidence="6">
    <location>
        <position position="1401"/>
    </location>
</feature>
<feature type="region of interest" description="Disordered" evidence="3">
    <location>
        <begin position="42"/>
        <end position="71"/>
    </location>
</feature>
<feature type="repeat" description="PPR" evidence="2">
    <location>
        <begin position="283"/>
        <end position="317"/>
    </location>
</feature>
<name>A0ABP0JQA0_9DINO</name>
<evidence type="ECO:0000256" key="3">
    <source>
        <dbReference type="SAM" id="MobiDB-lite"/>
    </source>
</evidence>
<dbReference type="Proteomes" id="UP001642484">
    <property type="component" value="Unassembled WGS sequence"/>
</dbReference>
<protein>
    <recommendedName>
        <fullName evidence="5">Acyltransferase 3 domain-containing protein</fullName>
    </recommendedName>
</protein>
<dbReference type="Gene3D" id="3.40.50.300">
    <property type="entry name" value="P-loop containing nucleotide triphosphate hydrolases"/>
    <property type="match status" value="1"/>
</dbReference>
<feature type="transmembrane region" description="Helical" evidence="4">
    <location>
        <begin position="1236"/>
        <end position="1257"/>
    </location>
</feature>
<dbReference type="PANTHER" id="PTHR47941">
    <property type="entry name" value="PENTATRICOPEPTIDE REPEAT-CONTAINING PROTEIN 3, MITOCHONDRIAL"/>
    <property type="match status" value="1"/>
</dbReference>
<evidence type="ECO:0000256" key="4">
    <source>
        <dbReference type="SAM" id="Phobius"/>
    </source>
</evidence>
<sequence>MEPVIELVYEGLYMLRIELSFLVALAFLWVAGQSLSNKRVDPVKARKAPAPRRGTTRRANVDETLTPSTVDPKKLQDPSWVVAQVAALCRSQVQRAMELYREMSANDCQQLYSHLVTAAIRVGQADDALNLMKDLRRFQEVDVALLASATKLCTSKQLFADCLSIYDFTSQDPKLEVQDKSVWSCLLFCAVETKSYHRCSFFFERLRTYGSPSPKDFGNMVRYASSTSNWRLALHLIDDMQKAQVEVDSVVYNTVLAACVSAEQLDQARKLLDQMVAAGGVTDVITYNTLAKGYAKAGRMDMCFELYQLMRSRGLSPSQVTYGILLDGFINDNEVDKAVDIFNTMRTEGCQMNTVLYTTLIKGFARAGQVDQAVQIYEEMRKERSMQPDVITFSILIKANCDVGRLEEALKMLLAMKEAGLKPDEVVFNNLLGGCINDCKLELAKDLYKEMIASNVKPSVATFSILIRLYAQCKHWDEAVDLLRQELPLQKVSPEPRLFGQLAQCCLRDRQGRRASEVYKMLTESSTPTAAMNSTLLGMCAKLNMLDTGAEIMHLAADANSRVDPPCTRAVDVKKEQAPTVQNTKVNADYLGSGAIFCYAYKGKWIYLLLVTAFAPALTVWLWWLAESFEMFGVKQDALGVRVVSFQVRGLLKSDGPEDSEAKAKETCPSEPVKPEKLDMEVPAASQDGNIAETAEPEDSRLLALLSDLPSTSQQSLLPLLRRFGKERLTEVLALYRFLGDGDSRPSSLRRRCGCALHIWGPAGVGKTGVVAGYLKELGFKYVWLNCYCILSQADLHRKLAMGVTRLAEEAQQAALSKLESLEAKLPQQLRAIDRLEGALKAPVAELSRLKCSQVLVVLDHVEELVSRLGLPALEQLLALPEILSFGDMLVPLTISRVALKSLGLHSTREPPHVSFEPYSESDTLELLLRCLAKKAERKTLTFVVYGLQKDTRLLFFFIRAKLKLEHMRYCIKLSVAILTLTAVANVFFCIPRRSDPASPAASEGVSEAQQGLRQKEGRVDTHALTGLRGFAALHVALGHYCAISPVHVDLIGGASMSFFYLLSGFVMTLGYAKDLVAADSSSNLANFNKRRFWRNRFARLFPMYMLTNIVYFLVLHFSWQGPGMLSSTNFDWNLALTFLGLNMWIYPLDAWLPTDAVCCQHQVALPSNFVTWTVQTMAVFYIVFPYMLPWLKAVKRRRLVIHMLFWLQAVTFLSIVSFGVFALKNFNVGYWSARAWPLSRIPVFAMGCLAAVERIHGGGHVTCRFRTADAGGEARRWGWRASVLGACYVLILTAGVVLNEVPVKSATFARLRDPVIRSLLEALVPLLFIDLILALTHCGESGILARVCRSKPMEWMGDIAMSFYMVHFSVILIVSMFVPQHLQAVSWWMVVGSFALAMLL</sequence>
<organism evidence="6 7">
    <name type="scientific">Durusdinium trenchii</name>
    <dbReference type="NCBI Taxonomy" id="1381693"/>
    <lineage>
        <taxon>Eukaryota</taxon>
        <taxon>Sar</taxon>
        <taxon>Alveolata</taxon>
        <taxon>Dinophyceae</taxon>
        <taxon>Suessiales</taxon>
        <taxon>Symbiodiniaceae</taxon>
        <taxon>Durusdinium</taxon>
    </lineage>
</organism>
<dbReference type="Pfam" id="PF13041">
    <property type="entry name" value="PPR_2"/>
    <property type="match status" value="3"/>
</dbReference>
<dbReference type="Pfam" id="PF01535">
    <property type="entry name" value="PPR"/>
    <property type="match status" value="1"/>
</dbReference>
<feature type="compositionally biased region" description="Basic and acidic residues" evidence="3">
    <location>
        <begin position="660"/>
        <end position="676"/>
    </location>
</feature>
<evidence type="ECO:0000313" key="6">
    <source>
        <dbReference type="EMBL" id="CAK9016649.1"/>
    </source>
</evidence>
<feature type="repeat" description="PPR" evidence="2">
    <location>
        <begin position="459"/>
        <end position="494"/>
    </location>
</feature>
<dbReference type="NCBIfam" id="TIGR00756">
    <property type="entry name" value="PPR"/>
    <property type="match status" value="6"/>
</dbReference>